<dbReference type="Proteomes" id="UP001060215">
    <property type="component" value="Chromosome 13"/>
</dbReference>
<proteinExistence type="predicted"/>
<sequence length="211" mass="24325">MDVEAMDVEENPLRRRRRNVLCVEKKARIKFTEKSFEPEEGEEEEKVKQGYTSLQIGGGLKELLYRGEFHDNLPTGVMVSRSQIVKFVNLTSFASLHSQVDFEAGLKKDIEDFKQLVLKIKLSRNSTAPVVLTLFCCLCDDAQLTTGVELVNAFFHDDNDRCYLFMSVWDFIKGDLHKGLSILHFNKGVVNMRRWRSTLRDLRFSALKRAS</sequence>
<name>A0ACC0FSF9_9ERIC</name>
<accession>A0ACC0FSF9</accession>
<protein>
    <submittedName>
        <fullName evidence="1">Uncharacterized protein</fullName>
    </submittedName>
</protein>
<organism evidence="1 2">
    <name type="scientific">Camellia lanceoleosa</name>
    <dbReference type="NCBI Taxonomy" id="1840588"/>
    <lineage>
        <taxon>Eukaryota</taxon>
        <taxon>Viridiplantae</taxon>
        <taxon>Streptophyta</taxon>
        <taxon>Embryophyta</taxon>
        <taxon>Tracheophyta</taxon>
        <taxon>Spermatophyta</taxon>
        <taxon>Magnoliopsida</taxon>
        <taxon>eudicotyledons</taxon>
        <taxon>Gunneridae</taxon>
        <taxon>Pentapetalae</taxon>
        <taxon>asterids</taxon>
        <taxon>Ericales</taxon>
        <taxon>Theaceae</taxon>
        <taxon>Camellia</taxon>
    </lineage>
</organism>
<comment type="caution">
    <text evidence="1">The sequence shown here is derived from an EMBL/GenBank/DDBJ whole genome shotgun (WGS) entry which is preliminary data.</text>
</comment>
<evidence type="ECO:0000313" key="1">
    <source>
        <dbReference type="EMBL" id="KAI7991037.1"/>
    </source>
</evidence>
<dbReference type="EMBL" id="CM045770">
    <property type="protein sequence ID" value="KAI7991037.1"/>
    <property type="molecule type" value="Genomic_DNA"/>
</dbReference>
<gene>
    <name evidence="1" type="ORF">LOK49_LG12G02922</name>
</gene>
<evidence type="ECO:0000313" key="2">
    <source>
        <dbReference type="Proteomes" id="UP001060215"/>
    </source>
</evidence>
<reference evidence="1 2" key="1">
    <citation type="journal article" date="2022" name="Plant J.">
        <title>Chromosome-level genome of Camellia lanceoleosa provides a valuable resource for understanding genome evolution and self-incompatibility.</title>
        <authorList>
            <person name="Gong W."/>
            <person name="Xiao S."/>
            <person name="Wang L."/>
            <person name="Liao Z."/>
            <person name="Chang Y."/>
            <person name="Mo W."/>
            <person name="Hu G."/>
            <person name="Li W."/>
            <person name="Zhao G."/>
            <person name="Zhu H."/>
            <person name="Hu X."/>
            <person name="Ji K."/>
            <person name="Xiang X."/>
            <person name="Song Q."/>
            <person name="Yuan D."/>
            <person name="Jin S."/>
            <person name="Zhang L."/>
        </authorList>
    </citation>
    <scope>NUCLEOTIDE SEQUENCE [LARGE SCALE GENOMIC DNA]</scope>
    <source>
        <strain evidence="1">SQ_2022a</strain>
    </source>
</reference>
<keyword evidence="2" id="KW-1185">Reference proteome</keyword>